<organism evidence="6 7">
    <name type="scientific">Sarocladium strictum</name>
    <name type="common">Black bundle disease fungus</name>
    <name type="synonym">Acremonium strictum</name>
    <dbReference type="NCBI Taxonomy" id="5046"/>
    <lineage>
        <taxon>Eukaryota</taxon>
        <taxon>Fungi</taxon>
        <taxon>Dikarya</taxon>
        <taxon>Ascomycota</taxon>
        <taxon>Pezizomycotina</taxon>
        <taxon>Sordariomycetes</taxon>
        <taxon>Hypocreomycetidae</taxon>
        <taxon>Hypocreales</taxon>
        <taxon>Sarocladiaceae</taxon>
        <taxon>Sarocladium</taxon>
    </lineage>
</organism>
<proteinExistence type="predicted"/>
<keyword evidence="3" id="KW-0496">Mitochondrion</keyword>
<evidence type="ECO:0000256" key="5">
    <source>
        <dbReference type="SAM" id="Phobius"/>
    </source>
</evidence>
<evidence type="ECO:0000313" key="6">
    <source>
        <dbReference type="EMBL" id="KAK0392128.1"/>
    </source>
</evidence>
<keyword evidence="7" id="KW-1185">Reference proteome</keyword>
<keyword evidence="4 5" id="KW-0472">Membrane</keyword>
<protein>
    <submittedName>
        <fullName evidence="6">Uncharacterized protein</fullName>
    </submittedName>
</protein>
<gene>
    <name evidence="6" type="ORF">NLU13_1626</name>
</gene>
<feature type="transmembrane region" description="Helical" evidence="5">
    <location>
        <begin position="36"/>
        <end position="56"/>
    </location>
</feature>
<name>A0AA39GSX1_SARSR</name>
<evidence type="ECO:0000256" key="1">
    <source>
        <dbReference type="ARBA" id="ARBA00004273"/>
    </source>
</evidence>
<keyword evidence="5" id="KW-0812">Transmembrane</keyword>
<keyword evidence="5" id="KW-1133">Transmembrane helix</keyword>
<reference evidence="6" key="1">
    <citation type="submission" date="2022-10" db="EMBL/GenBank/DDBJ databases">
        <title>Determination and structural analysis of whole genome sequence of Sarocladium strictum F4-1.</title>
        <authorList>
            <person name="Hu L."/>
            <person name="Jiang Y."/>
        </authorList>
    </citation>
    <scope>NUCLEOTIDE SEQUENCE</scope>
    <source>
        <strain evidence="6">F4-1</strain>
    </source>
</reference>
<evidence type="ECO:0000256" key="2">
    <source>
        <dbReference type="ARBA" id="ARBA00022792"/>
    </source>
</evidence>
<evidence type="ECO:0000256" key="3">
    <source>
        <dbReference type="ARBA" id="ARBA00023128"/>
    </source>
</evidence>
<evidence type="ECO:0000256" key="4">
    <source>
        <dbReference type="ARBA" id="ARBA00023136"/>
    </source>
</evidence>
<dbReference type="Pfam" id="PF02238">
    <property type="entry name" value="COX7a"/>
    <property type="match status" value="1"/>
</dbReference>
<keyword evidence="2" id="KW-0999">Mitochondrion inner membrane</keyword>
<sequence length="67" mass="7707">MGLVNAKNPTPERQRAYQAAYKAHTRLWKISPGARWYIMPYQILLWGTVGATLYAGGRKILGHNTWY</sequence>
<dbReference type="Proteomes" id="UP001175261">
    <property type="component" value="Unassembled WGS sequence"/>
</dbReference>
<comment type="caution">
    <text evidence="6">The sequence shown here is derived from an EMBL/GenBank/DDBJ whole genome shotgun (WGS) entry which is preliminary data.</text>
</comment>
<accession>A0AA39GSX1</accession>
<dbReference type="EMBL" id="JAPDFR010000001">
    <property type="protein sequence ID" value="KAK0392128.1"/>
    <property type="molecule type" value="Genomic_DNA"/>
</dbReference>
<dbReference type="GO" id="GO:0005743">
    <property type="term" value="C:mitochondrial inner membrane"/>
    <property type="evidence" value="ECO:0007669"/>
    <property type="project" value="UniProtKB-SubCell"/>
</dbReference>
<dbReference type="InterPro" id="IPR039297">
    <property type="entry name" value="COX7a"/>
</dbReference>
<dbReference type="AlphaFoldDB" id="A0AA39GSX1"/>
<comment type="subcellular location">
    <subcellularLocation>
        <location evidence="1">Mitochondrion inner membrane</location>
    </subcellularLocation>
</comment>
<evidence type="ECO:0000313" key="7">
    <source>
        <dbReference type="Proteomes" id="UP001175261"/>
    </source>
</evidence>